<evidence type="ECO:0000313" key="3">
    <source>
        <dbReference type="EMBL" id="SHH11741.1"/>
    </source>
</evidence>
<name>A0A1M5QCZ1_9FIRM</name>
<dbReference type="OrthoDB" id="9812787at2"/>
<protein>
    <submittedName>
        <fullName evidence="3">RNA-binding protein YlmH, contains S4-like domain</fullName>
    </submittedName>
</protein>
<dbReference type="SUPFAM" id="SSF55174">
    <property type="entry name" value="Alpha-L RNA-binding motif"/>
    <property type="match status" value="1"/>
</dbReference>
<dbReference type="PROSITE" id="PS50889">
    <property type="entry name" value="S4"/>
    <property type="match status" value="1"/>
</dbReference>
<dbReference type="AlphaFoldDB" id="A0A1M5QCZ1"/>
<dbReference type="RefSeq" id="WP_072723993.1">
    <property type="nucleotide sequence ID" value="NZ_FQXH01000008.1"/>
</dbReference>
<reference evidence="4" key="1">
    <citation type="submission" date="2016-11" db="EMBL/GenBank/DDBJ databases">
        <authorList>
            <person name="Varghese N."/>
            <person name="Submissions S."/>
        </authorList>
    </citation>
    <scope>NUCLEOTIDE SEQUENCE [LARGE SCALE GENOMIC DNA]</scope>
    <source>
        <strain evidence="4">DSM 15285</strain>
    </source>
</reference>
<dbReference type="Gene3D" id="3.30.1370.160">
    <property type="match status" value="1"/>
</dbReference>
<gene>
    <name evidence="3" type="ORF">SAMN02744040_00858</name>
</gene>
<dbReference type="GO" id="GO:0003723">
    <property type="term" value="F:RNA binding"/>
    <property type="evidence" value="ECO:0007669"/>
    <property type="project" value="UniProtKB-KW"/>
</dbReference>
<dbReference type="Proteomes" id="UP000242520">
    <property type="component" value="Unassembled WGS sequence"/>
</dbReference>
<dbReference type="InterPro" id="IPR040591">
    <property type="entry name" value="RqcP2_RBD"/>
</dbReference>
<dbReference type="InterPro" id="IPR002942">
    <property type="entry name" value="S4_RNA-bd"/>
</dbReference>
<organism evidence="3 4">
    <name type="scientific">Tepidibacter thalassicus DSM 15285</name>
    <dbReference type="NCBI Taxonomy" id="1123350"/>
    <lineage>
        <taxon>Bacteria</taxon>
        <taxon>Bacillati</taxon>
        <taxon>Bacillota</taxon>
        <taxon>Clostridia</taxon>
        <taxon>Peptostreptococcales</taxon>
        <taxon>Peptostreptococcaceae</taxon>
        <taxon>Tepidibacter</taxon>
    </lineage>
</organism>
<dbReference type="Pfam" id="PF17774">
    <property type="entry name" value="YlmH_RBD"/>
    <property type="match status" value="1"/>
</dbReference>
<keyword evidence="4" id="KW-1185">Reference proteome</keyword>
<sequence>MVDKERITNHIKDLELKNTLYKVIDKAIGVLKNHDYRCTDFLNPYEIKNAISILNAVDDIKYSIYGGYEKSERKVIYIYPYYIFEQDLDIPIKVLEITGNFKFKEISHRDYLGAILGLGIKREKIGDIIIHKDFCQVIVKKDICDFLLLNLNKVGNNSVKIKEIDISDIKYSEPEYKEVSFTVSSQRLDCIISGIYNLSRQESSKIVLSQKVYIDFELVNTTSKAVKEGSLISVKGRGRAIISEIGNYTKKGRVKVKAKIIL</sequence>
<dbReference type="STRING" id="1123350.SAMN02744040_00858"/>
<dbReference type="SMART" id="SM00363">
    <property type="entry name" value="S4"/>
    <property type="match status" value="1"/>
</dbReference>
<dbReference type="InterPro" id="IPR012677">
    <property type="entry name" value="Nucleotide-bd_a/b_plait_sf"/>
</dbReference>
<evidence type="ECO:0000313" key="4">
    <source>
        <dbReference type="Proteomes" id="UP000242520"/>
    </source>
</evidence>
<feature type="domain" description="RNA-binding S4" evidence="2">
    <location>
        <begin position="186"/>
        <end position="246"/>
    </location>
</feature>
<accession>A0A1M5QCZ1</accession>
<evidence type="ECO:0000256" key="1">
    <source>
        <dbReference type="PROSITE-ProRule" id="PRU00182"/>
    </source>
</evidence>
<keyword evidence="1" id="KW-0694">RNA-binding</keyword>
<proteinExistence type="predicted"/>
<evidence type="ECO:0000259" key="2">
    <source>
        <dbReference type="SMART" id="SM00363"/>
    </source>
</evidence>
<dbReference type="Gene3D" id="3.30.70.330">
    <property type="match status" value="1"/>
</dbReference>
<dbReference type="EMBL" id="FQXH01000008">
    <property type="protein sequence ID" value="SHH11741.1"/>
    <property type="molecule type" value="Genomic_DNA"/>
</dbReference>